<accession>A0A4S8N219</accession>
<feature type="compositionally biased region" description="Low complexity" evidence="2">
    <location>
        <begin position="210"/>
        <end position="220"/>
    </location>
</feature>
<dbReference type="SUPFAM" id="SSF49879">
    <property type="entry name" value="SMAD/FHA domain"/>
    <property type="match status" value="1"/>
</dbReference>
<gene>
    <name evidence="4" type="ORF">E9934_15670</name>
</gene>
<dbReference type="SMART" id="SM00240">
    <property type="entry name" value="FHA"/>
    <property type="match status" value="1"/>
</dbReference>
<dbReference type="InterPro" id="IPR008984">
    <property type="entry name" value="SMAD_FHA_dom_sf"/>
</dbReference>
<dbReference type="InterPro" id="IPR000253">
    <property type="entry name" value="FHA_dom"/>
</dbReference>
<evidence type="ECO:0000259" key="3">
    <source>
        <dbReference type="PROSITE" id="PS50006"/>
    </source>
</evidence>
<sequence length="395" mass="40834">MSARPVAQWSTGPHHGVIWESGLALVSGDLPLTAANQLWARLADIDDLGEFVTALADVAGSGLLVLPDFAVAVIREHGDLHVAARGRLVVVADVPGEAVVVDGSPVETWTERQVAGAMSVSLQAPGASEDPTDLRLGASGVLPAGTLRTTLFVGPVTVPVGGAVPAFAARQHASPDTEAAPPSPGADHPLKAATLFPDDDIDPATPIVPPEVAAPATSSSPPSPPLSPPSMRGPMWGAPPPAPVPSPDGVLAVLCANGHANPPQRPRCRSCGGELDGPPRQVPRPSLGRLSTTSAGTIELTAPVVIGRAPRTERFQGPEMPRLLVLTEPHISATHLALRIDGWSVLAEDLGSTNGTYVRRHGQQPFRLVGQPHPLAPGDVIDLGHGVQLHFEELP</sequence>
<organism evidence="4 5">
    <name type="scientific">Nocardioides caeni</name>
    <dbReference type="NCBI Taxonomy" id="574700"/>
    <lineage>
        <taxon>Bacteria</taxon>
        <taxon>Bacillati</taxon>
        <taxon>Actinomycetota</taxon>
        <taxon>Actinomycetes</taxon>
        <taxon>Propionibacteriales</taxon>
        <taxon>Nocardioidaceae</taxon>
        <taxon>Nocardioides</taxon>
    </lineage>
</organism>
<reference evidence="4 5" key="1">
    <citation type="journal article" date="2009" name="Int. J. Syst. Evol. Microbiol.">
        <title>Nocardioides caeni sp. nov., isolated from wastewater.</title>
        <authorList>
            <person name="Yoon J.H."/>
            <person name="Kang S.J."/>
            <person name="Park S."/>
            <person name="Kim W."/>
            <person name="Oh T.K."/>
        </authorList>
    </citation>
    <scope>NUCLEOTIDE SEQUENCE [LARGE SCALE GENOMIC DNA]</scope>
    <source>
        <strain evidence="4 5">DSM 23134</strain>
    </source>
</reference>
<dbReference type="PROSITE" id="PS50006">
    <property type="entry name" value="FHA_DOMAIN"/>
    <property type="match status" value="1"/>
</dbReference>
<keyword evidence="1" id="KW-0597">Phosphoprotein</keyword>
<evidence type="ECO:0000256" key="2">
    <source>
        <dbReference type="SAM" id="MobiDB-lite"/>
    </source>
</evidence>
<dbReference type="Gene3D" id="2.60.200.20">
    <property type="match status" value="1"/>
</dbReference>
<evidence type="ECO:0000313" key="4">
    <source>
        <dbReference type="EMBL" id="THV09950.1"/>
    </source>
</evidence>
<evidence type="ECO:0000313" key="5">
    <source>
        <dbReference type="Proteomes" id="UP000307087"/>
    </source>
</evidence>
<feature type="domain" description="FHA" evidence="3">
    <location>
        <begin position="304"/>
        <end position="358"/>
    </location>
</feature>
<dbReference type="AlphaFoldDB" id="A0A4S8N219"/>
<evidence type="ECO:0000256" key="1">
    <source>
        <dbReference type="ARBA" id="ARBA00022553"/>
    </source>
</evidence>
<dbReference type="OrthoDB" id="5485098at2"/>
<feature type="region of interest" description="Disordered" evidence="2">
    <location>
        <begin position="170"/>
        <end position="243"/>
    </location>
</feature>
<dbReference type="RefSeq" id="WP_136563828.1">
    <property type="nucleotide sequence ID" value="NZ_BAABLS010000007.1"/>
</dbReference>
<keyword evidence="5" id="KW-1185">Reference proteome</keyword>
<comment type="caution">
    <text evidence="4">The sequence shown here is derived from an EMBL/GenBank/DDBJ whole genome shotgun (WGS) entry which is preliminary data.</text>
</comment>
<proteinExistence type="predicted"/>
<protein>
    <submittedName>
        <fullName evidence="4">FHA domain-containing protein</fullName>
    </submittedName>
</protein>
<dbReference type="EMBL" id="STGW01000012">
    <property type="protein sequence ID" value="THV09950.1"/>
    <property type="molecule type" value="Genomic_DNA"/>
</dbReference>
<dbReference type="CDD" id="cd00060">
    <property type="entry name" value="FHA"/>
    <property type="match status" value="1"/>
</dbReference>
<dbReference type="Proteomes" id="UP000307087">
    <property type="component" value="Unassembled WGS sequence"/>
</dbReference>
<feature type="region of interest" description="Disordered" evidence="2">
    <location>
        <begin position="257"/>
        <end position="291"/>
    </location>
</feature>
<dbReference type="Pfam" id="PF00498">
    <property type="entry name" value="FHA"/>
    <property type="match status" value="1"/>
</dbReference>
<name>A0A4S8N219_9ACTN</name>